<feature type="transmembrane region" description="Helical" evidence="1">
    <location>
        <begin position="121"/>
        <end position="138"/>
    </location>
</feature>
<feature type="transmembrane region" description="Helical" evidence="1">
    <location>
        <begin position="18"/>
        <end position="37"/>
    </location>
</feature>
<dbReference type="Proteomes" id="UP000433652">
    <property type="component" value="Unassembled WGS sequence"/>
</dbReference>
<gene>
    <name evidence="2" type="ORF">GRI89_15105</name>
</gene>
<proteinExistence type="predicted"/>
<reference evidence="2 3" key="1">
    <citation type="submission" date="2019-12" db="EMBL/GenBank/DDBJ databases">
        <title>Genomic-based taxomic classification of the family Erythrobacteraceae.</title>
        <authorList>
            <person name="Xu L."/>
        </authorList>
    </citation>
    <scope>NUCLEOTIDE SEQUENCE [LARGE SCALE GENOMIC DNA]</scope>
    <source>
        <strain evidence="2 3">MCCC 1K01500</strain>
    </source>
</reference>
<organism evidence="2 3">
    <name type="scientific">Croceibacterium salegens</name>
    <dbReference type="NCBI Taxonomy" id="1737568"/>
    <lineage>
        <taxon>Bacteria</taxon>
        <taxon>Pseudomonadati</taxon>
        <taxon>Pseudomonadota</taxon>
        <taxon>Alphaproteobacteria</taxon>
        <taxon>Sphingomonadales</taxon>
        <taxon>Erythrobacteraceae</taxon>
        <taxon>Croceibacterium</taxon>
    </lineage>
</organism>
<feature type="transmembrane region" description="Helical" evidence="1">
    <location>
        <begin position="203"/>
        <end position="229"/>
    </location>
</feature>
<keyword evidence="1" id="KW-0472">Membrane</keyword>
<keyword evidence="3" id="KW-1185">Reference proteome</keyword>
<comment type="caution">
    <text evidence="2">The sequence shown here is derived from an EMBL/GenBank/DDBJ whole genome shotgun (WGS) entry which is preliminary data.</text>
</comment>
<name>A0A6I4SZQ0_9SPHN</name>
<keyword evidence="1" id="KW-1133">Transmembrane helix</keyword>
<sequence length="239" mass="26671">MATLVSEYTGIVTRERRWFLFMALLLVANAVVGFGYFKYAGISTFASPWWVHVHALTMVGWLGFFVLQNTLVVRGDIAAHRRLGMLGALYACWIVAVGMFVGWYEVVTERNRPFDRPESLALNWMNILAFAVLFLAAFRLRKRSDWHKRLMMCATICLAAPAYGRTLIMFGARTNTTFTLYIMAVIAIAMTGDYAIHRRVHPAWLFGLVAAALMGSLIGTLPLLAPFAAFANGLAPAPR</sequence>
<dbReference type="RefSeq" id="WP_159797425.1">
    <property type="nucleotide sequence ID" value="NZ_WTYM01000058.1"/>
</dbReference>
<accession>A0A6I4SZQ0</accession>
<dbReference type="AlphaFoldDB" id="A0A6I4SZQ0"/>
<evidence type="ECO:0000313" key="3">
    <source>
        <dbReference type="Proteomes" id="UP000433652"/>
    </source>
</evidence>
<dbReference type="OrthoDB" id="648493at2"/>
<feature type="transmembrane region" description="Helical" evidence="1">
    <location>
        <begin position="150"/>
        <end position="172"/>
    </location>
</feature>
<keyword evidence="1" id="KW-0812">Transmembrane</keyword>
<feature type="transmembrane region" description="Helical" evidence="1">
    <location>
        <begin position="49"/>
        <end position="71"/>
    </location>
</feature>
<dbReference type="EMBL" id="WTYM01000058">
    <property type="protein sequence ID" value="MXO60869.1"/>
    <property type="molecule type" value="Genomic_DNA"/>
</dbReference>
<evidence type="ECO:0000313" key="2">
    <source>
        <dbReference type="EMBL" id="MXO60869.1"/>
    </source>
</evidence>
<evidence type="ECO:0000256" key="1">
    <source>
        <dbReference type="SAM" id="Phobius"/>
    </source>
</evidence>
<feature type="transmembrane region" description="Helical" evidence="1">
    <location>
        <begin position="178"/>
        <end position="196"/>
    </location>
</feature>
<feature type="transmembrane region" description="Helical" evidence="1">
    <location>
        <begin position="83"/>
        <end position="101"/>
    </location>
</feature>
<protein>
    <submittedName>
        <fullName evidence="2">Uncharacterized protein</fullName>
    </submittedName>
</protein>